<dbReference type="STRING" id="5486.A0A367XZE0"/>
<evidence type="ECO:0000256" key="1">
    <source>
        <dbReference type="SAM" id="Coils"/>
    </source>
</evidence>
<gene>
    <name evidence="3" type="ORF">Cantr_06974</name>
</gene>
<dbReference type="CDD" id="cd23703">
    <property type="entry name" value="mS26_PET12"/>
    <property type="match status" value="1"/>
</dbReference>
<proteinExistence type="predicted"/>
<keyword evidence="1" id="KW-0175">Coiled coil</keyword>
<comment type="caution">
    <text evidence="3">The sequence shown here is derived from an EMBL/GenBank/DDBJ whole genome shotgun (WGS) entry which is preliminary data.</text>
</comment>
<reference evidence="3 4" key="1">
    <citation type="submission" date="2018-06" db="EMBL/GenBank/DDBJ databases">
        <title>Whole genome sequencing of Candida tropicalis (genome annotated by CSBL at Korea University).</title>
        <authorList>
            <person name="Ahn J."/>
        </authorList>
    </citation>
    <scope>NUCLEOTIDE SEQUENCE [LARGE SCALE GENOMIC DNA]</scope>
    <source>
        <strain evidence="3 4">ATCC 20962</strain>
    </source>
</reference>
<keyword evidence="4" id="KW-1185">Reference proteome</keyword>
<evidence type="ECO:0008006" key="5">
    <source>
        <dbReference type="Google" id="ProtNLM"/>
    </source>
</evidence>
<dbReference type="Proteomes" id="UP000253472">
    <property type="component" value="Unassembled WGS sequence"/>
</dbReference>
<dbReference type="EMBL" id="QLNQ01000028">
    <property type="protein sequence ID" value="RCK58141.1"/>
    <property type="molecule type" value="Genomic_DNA"/>
</dbReference>
<accession>A0A367XZE0</accession>
<feature type="coiled-coil region" evidence="1">
    <location>
        <begin position="107"/>
        <end position="147"/>
    </location>
</feature>
<organism evidence="3 4">
    <name type="scientific">Candida viswanathii</name>
    <dbReference type="NCBI Taxonomy" id="5486"/>
    <lineage>
        <taxon>Eukaryota</taxon>
        <taxon>Fungi</taxon>
        <taxon>Dikarya</taxon>
        <taxon>Ascomycota</taxon>
        <taxon>Saccharomycotina</taxon>
        <taxon>Pichiomycetes</taxon>
        <taxon>Debaryomycetaceae</taxon>
        <taxon>Candida/Lodderomyces clade</taxon>
        <taxon>Candida</taxon>
    </lineage>
</organism>
<evidence type="ECO:0000313" key="4">
    <source>
        <dbReference type="Proteomes" id="UP000253472"/>
    </source>
</evidence>
<name>A0A367XZE0_9ASCO</name>
<dbReference type="OrthoDB" id="5223508at2759"/>
<evidence type="ECO:0000256" key="2">
    <source>
        <dbReference type="SAM" id="MobiDB-lite"/>
    </source>
</evidence>
<sequence length="338" mass="38926">MGKNVLKYGGKSGLLPKVQPIFKDPIRPLNEHELEEYKKATKNTGYAKGIPSPVFKGKPFPRHQKPKRVVTVAKKIARIEFPKMTLQEMNELPPDERDAQRRAYYRAQFLKEAYLEEEKRLKAADKLAEERREKELKQSQRAQEEKALEHDRGVQGLPTLQKLLDEGMMKFRSPQQKKELKMRRNVNRLKTEAKQKDVQLEKLLQLYHAAANFITTEQQLEEAIHRAFDVDVGDFEFKQSTVESKLSGSGLGYLAAETNENYIADQVLGRIRGKPGLKEVKDVLSNEREKQKREAKMSLSRLAAKEANRINEEELMAAKQNTEGSAEAEQTEREPQQK</sequence>
<dbReference type="AlphaFoldDB" id="A0A367XZE0"/>
<feature type="region of interest" description="Disordered" evidence="2">
    <location>
        <begin position="306"/>
        <end position="338"/>
    </location>
</feature>
<dbReference type="InterPro" id="IPR058940">
    <property type="entry name" value="mS26_fungi"/>
</dbReference>
<evidence type="ECO:0000313" key="3">
    <source>
        <dbReference type="EMBL" id="RCK58141.1"/>
    </source>
</evidence>
<protein>
    <recommendedName>
        <fullName evidence="5">37S ribosomal protein PET123, mitochondrial</fullName>
    </recommendedName>
</protein>
<dbReference type="Pfam" id="PF26163">
    <property type="entry name" value="mS26"/>
    <property type="match status" value="1"/>
</dbReference>